<proteinExistence type="predicted"/>
<dbReference type="SUPFAM" id="SSF46689">
    <property type="entry name" value="Homeodomain-like"/>
    <property type="match status" value="1"/>
</dbReference>
<evidence type="ECO:0000256" key="3">
    <source>
        <dbReference type="ARBA" id="ARBA00023163"/>
    </source>
</evidence>
<evidence type="ECO:0000313" key="8">
    <source>
        <dbReference type="EMBL" id="THF80309.1"/>
    </source>
</evidence>
<accession>A0A4S4C3S9</accession>
<dbReference type="Gene3D" id="3.40.50.2300">
    <property type="match status" value="1"/>
</dbReference>
<dbReference type="InterPro" id="IPR018060">
    <property type="entry name" value="HTH_AraC"/>
</dbReference>
<dbReference type="Pfam" id="PF12833">
    <property type="entry name" value="HTH_18"/>
    <property type="match status" value="1"/>
</dbReference>
<dbReference type="SUPFAM" id="SSF52172">
    <property type="entry name" value="CheY-like"/>
    <property type="match status" value="1"/>
</dbReference>
<dbReference type="GO" id="GO:0000160">
    <property type="term" value="P:phosphorelay signal transduction system"/>
    <property type="evidence" value="ECO:0007669"/>
    <property type="project" value="InterPro"/>
</dbReference>
<dbReference type="PROSITE" id="PS50110">
    <property type="entry name" value="RESPONSE_REGULATORY"/>
    <property type="match status" value="1"/>
</dbReference>
<reference evidence="8 9" key="1">
    <citation type="submission" date="2019-04" db="EMBL/GenBank/DDBJ databases">
        <title>Cohnella sp. nov. isolated from preserved vegetables.</title>
        <authorList>
            <person name="Lin S.-Y."/>
            <person name="Hung M.-H."/>
            <person name="Young C.-C."/>
        </authorList>
    </citation>
    <scope>NUCLEOTIDE SEQUENCE [LARGE SCALE GENOMIC DNA]</scope>
    <source>
        <strain evidence="8 9">CC-MHH1044</strain>
    </source>
</reference>
<keyword evidence="4" id="KW-0597">Phosphoprotein</keyword>
<gene>
    <name evidence="8" type="ORF">E6C55_10500</name>
</gene>
<dbReference type="InterPro" id="IPR018062">
    <property type="entry name" value="HTH_AraC-typ_CS"/>
</dbReference>
<dbReference type="Proteomes" id="UP000310636">
    <property type="component" value="Unassembled WGS sequence"/>
</dbReference>
<dbReference type="SMART" id="SM00448">
    <property type="entry name" value="REC"/>
    <property type="match status" value="1"/>
</dbReference>
<dbReference type="Pfam" id="PF00072">
    <property type="entry name" value="Response_reg"/>
    <property type="match status" value="1"/>
</dbReference>
<evidence type="ECO:0000256" key="5">
    <source>
        <dbReference type="SAM" id="MobiDB-lite"/>
    </source>
</evidence>
<dbReference type="InterPro" id="IPR009057">
    <property type="entry name" value="Homeodomain-like_sf"/>
</dbReference>
<keyword evidence="1" id="KW-0805">Transcription regulation</keyword>
<feature type="modified residue" description="4-aspartylphosphate" evidence="4">
    <location>
        <position position="54"/>
    </location>
</feature>
<dbReference type="PANTHER" id="PTHR43280">
    <property type="entry name" value="ARAC-FAMILY TRANSCRIPTIONAL REGULATOR"/>
    <property type="match status" value="1"/>
</dbReference>
<evidence type="ECO:0000259" key="7">
    <source>
        <dbReference type="PROSITE" id="PS50110"/>
    </source>
</evidence>
<evidence type="ECO:0000313" key="9">
    <source>
        <dbReference type="Proteomes" id="UP000310636"/>
    </source>
</evidence>
<dbReference type="AlphaFoldDB" id="A0A4S4C3S9"/>
<dbReference type="InterPro" id="IPR001789">
    <property type="entry name" value="Sig_transdc_resp-reg_receiver"/>
</dbReference>
<dbReference type="EMBL" id="SSOB01000011">
    <property type="protein sequence ID" value="THF80309.1"/>
    <property type="molecule type" value="Genomic_DNA"/>
</dbReference>
<keyword evidence="9" id="KW-1185">Reference proteome</keyword>
<evidence type="ECO:0000256" key="2">
    <source>
        <dbReference type="ARBA" id="ARBA00023125"/>
    </source>
</evidence>
<dbReference type="Gene3D" id="1.10.10.60">
    <property type="entry name" value="Homeodomain-like"/>
    <property type="match status" value="2"/>
</dbReference>
<comment type="caution">
    <text evidence="8">The sequence shown here is derived from an EMBL/GenBank/DDBJ whole genome shotgun (WGS) entry which is preliminary data.</text>
</comment>
<evidence type="ECO:0000256" key="1">
    <source>
        <dbReference type="ARBA" id="ARBA00023015"/>
    </source>
</evidence>
<dbReference type="CDD" id="cd17536">
    <property type="entry name" value="REC_YesN-like"/>
    <property type="match status" value="1"/>
</dbReference>
<evidence type="ECO:0000259" key="6">
    <source>
        <dbReference type="PROSITE" id="PS01124"/>
    </source>
</evidence>
<feature type="domain" description="HTH araC/xylS-type" evidence="6">
    <location>
        <begin position="155"/>
        <end position="254"/>
    </location>
</feature>
<keyword evidence="3" id="KW-0804">Transcription</keyword>
<dbReference type="GO" id="GO:0003700">
    <property type="term" value="F:DNA-binding transcription factor activity"/>
    <property type="evidence" value="ECO:0007669"/>
    <property type="project" value="InterPro"/>
</dbReference>
<organism evidence="8 9">
    <name type="scientific">Cohnella fermenti</name>
    <dbReference type="NCBI Taxonomy" id="2565925"/>
    <lineage>
        <taxon>Bacteria</taxon>
        <taxon>Bacillati</taxon>
        <taxon>Bacillota</taxon>
        <taxon>Bacilli</taxon>
        <taxon>Bacillales</taxon>
        <taxon>Paenibacillaceae</taxon>
        <taxon>Cohnella</taxon>
    </lineage>
</organism>
<dbReference type="PANTHER" id="PTHR43280:SF2">
    <property type="entry name" value="HTH-TYPE TRANSCRIPTIONAL REGULATOR EXSA"/>
    <property type="match status" value="1"/>
</dbReference>
<sequence>MRIVLVDDEPLFLSMLGRMIAQIAPEHRVVGSYTGAETALAALVRDKPDLLISDIAMQGMDGLHLLERAREVWPDALRVVLSAYPDFSYAQRALQSSTLDYLLKPPNPGQLRELFDKAAAIAEQSKSARPAESGAALTAGPEELRPESEHQRIVRNVTRYLEQHFRESITHQTLESEFGLVGSYINKLFKKQMGCTLLDYLAQYRIEQAKLLLREQPTMLLKVVSARVGFDDPLYFSRVFRRIAGVSPSEFAKR</sequence>
<dbReference type="RefSeq" id="WP_136369746.1">
    <property type="nucleotide sequence ID" value="NZ_SSOB01000011.1"/>
</dbReference>
<feature type="domain" description="Response regulatory" evidence="7">
    <location>
        <begin position="2"/>
        <end position="119"/>
    </location>
</feature>
<dbReference type="InterPro" id="IPR011006">
    <property type="entry name" value="CheY-like_superfamily"/>
</dbReference>
<dbReference type="PROSITE" id="PS01124">
    <property type="entry name" value="HTH_ARAC_FAMILY_2"/>
    <property type="match status" value="1"/>
</dbReference>
<dbReference type="GO" id="GO:0043565">
    <property type="term" value="F:sequence-specific DNA binding"/>
    <property type="evidence" value="ECO:0007669"/>
    <property type="project" value="InterPro"/>
</dbReference>
<name>A0A4S4C3S9_9BACL</name>
<dbReference type="OrthoDB" id="1699at2"/>
<dbReference type="PROSITE" id="PS00041">
    <property type="entry name" value="HTH_ARAC_FAMILY_1"/>
    <property type="match status" value="1"/>
</dbReference>
<protein>
    <submittedName>
        <fullName evidence="8">Response regulator</fullName>
    </submittedName>
</protein>
<feature type="region of interest" description="Disordered" evidence="5">
    <location>
        <begin position="125"/>
        <end position="149"/>
    </location>
</feature>
<evidence type="ECO:0000256" key="4">
    <source>
        <dbReference type="PROSITE-ProRule" id="PRU00169"/>
    </source>
</evidence>
<dbReference type="SMART" id="SM00342">
    <property type="entry name" value="HTH_ARAC"/>
    <property type="match status" value="1"/>
</dbReference>
<keyword evidence="2" id="KW-0238">DNA-binding</keyword>